<evidence type="ECO:0000256" key="1">
    <source>
        <dbReference type="ARBA" id="ARBA00022723"/>
    </source>
</evidence>
<name>A0ABN8MKP4_9CNID</name>
<dbReference type="Gene3D" id="3.30.40.10">
    <property type="entry name" value="Zinc/RING finger domain, C3HC4 (zinc finger)"/>
    <property type="match status" value="1"/>
</dbReference>
<keyword evidence="3" id="KW-0862">Zinc</keyword>
<dbReference type="EMBL" id="CALNXI010000614">
    <property type="protein sequence ID" value="CAH3030131.1"/>
    <property type="molecule type" value="Genomic_DNA"/>
</dbReference>
<keyword evidence="2 4" id="KW-0863">Zinc-finger</keyword>
<dbReference type="Proteomes" id="UP001159427">
    <property type="component" value="Unassembled WGS sequence"/>
</dbReference>
<dbReference type="SUPFAM" id="SSF57903">
    <property type="entry name" value="FYVE/PHD zinc finger"/>
    <property type="match status" value="1"/>
</dbReference>
<organism evidence="6 7">
    <name type="scientific">Porites evermanni</name>
    <dbReference type="NCBI Taxonomy" id="104178"/>
    <lineage>
        <taxon>Eukaryota</taxon>
        <taxon>Metazoa</taxon>
        <taxon>Cnidaria</taxon>
        <taxon>Anthozoa</taxon>
        <taxon>Hexacorallia</taxon>
        <taxon>Scleractinia</taxon>
        <taxon>Fungiina</taxon>
        <taxon>Poritidae</taxon>
        <taxon>Porites</taxon>
    </lineage>
</organism>
<evidence type="ECO:0000256" key="2">
    <source>
        <dbReference type="ARBA" id="ARBA00022771"/>
    </source>
</evidence>
<dbReference type="PROSITE" id="PS50016">
    <property type="entry name" value="ZF_PHD_2"/>
    <property type="match status" value="1"/>
</dbReference>
<protein>
    <recommendedName>
        <fullName evidence="5">PHD-type domain-containing protein</fullName>
    </recommendedName>
</protein>
<dbReference type="InterPro" id="IPR019787">
    <property type="entry name" value="Znf_PHD-finger"/>
</dbReference>
<dbReference type="InterPro" id="IPR013083">
    <property type="entry name" value="Znf_RING/FYVE/PHD"/>
</dbReference>
<dbReference type="InterPro" id="IPR019786">
    <property type="entry name" value="Zinc_finger_PHD-type_CS"/>
</dbReference>
<evidence type="ECO:0000313" key="7">
    <source>
        <dbReference type="Proteomes" id="UP001159427"/>
    </source>
</evidence>
<evidence type="ECO:0000259" key="5">
    <source>
        <dbReference type="PROSITE" id="PS50016"/>
    </source>
</evidence>
<keyword evidence="7" id="KW-1185">Reference proteome</keyword>
<evidence type="ECO:0000256" key="4">
    <source>
        <dbReference type="PROSITE-ProRule" id="PRU00146"/>
    </source>
</evidence>
<comment type="caution">
    <text evidence="6">The sequence shown here is derived from an EMBL/GenBank/DDBJ whole genome shotgun (WGS) entry which is preliminary data.</text>
</comment>
<reference evidence="6 7" key="1">
    <citation type="submission" date="2022-05" db="EMBL/GenBank/DDBJ databases">
        <authorList>
            <consortium name="Genoscope - CEA"/>
            <person name="William W."/>
        </authorList>
    </citation>
    <scope>NUCLEOTIDE SEQUENCE [LARGE SCALE GENOMIC DNA]</scope>
</reference>
<keyword evidence="1" id="KW-0479">Metal-binding</keyword>
<evidence type="ECO:0000256" key="3">
    <source>
        <dbReference type="ARBA" id="ARBA00022833"/>
    </source>
</evidence>
<sequence length="158" mass="17475">PTPGPTAGKTTRKCFVCGRAVAKNQLAITCDSCCQQTHIKCAGITAKRYKQLLSCSNYCWDCPTCIGNLLQQLPFANVDDIIEQDPANDNPLQNMSSHGEPTIKFPRKPNKKECTIALLNVNSLPSKFIEIKEWLVDGVFDILCIQETKIDSTFPNSP</sequence>
<proteinExistence type="predicted"/>
<dbReference type="InterPro" id="IPR011011">
    <property type="entry name" value="Znf_FYVE_PHD"/>
</dbReference>
<dbReference type="PROSITE" id="PS01359">
    <property type="entry name" value="ZF_PHD_1"/>
    <property type="match status" value="1"/>
</dbReference>
<feature type="domain" description="PHD-type" evidence="5">
    <location>
        <begin position="11"/>
        <end position="68"/>
    </location>
</feature>
<gene>
    <name evidence="6" type="ORF">PEVE_00037446</name>
</gene>
<accession>A0ABN8MKP4</accession>
<evidence type="ECO:0000313" key="6">
    <source>
        <dbReference type="EMBL" id="CAH3030131.1"/>
    </source>
</evidence>
<feature type="non-terminal residue" evidence="6">
    <location>
        <position position="1"/>
    </location>
</feature>